<dbReference type="PANTHER" id="PTHR39173:SF1">
    <property type="entry name" value="ACETYLTRANSFERASE"/>
    <property type="match status" value="1"/>
</dbReference>
<dbReference type="InterPro" id="IPR000182">
    <property type="entry name" value="GNAT_dom"/>
</dbReference>
<accession>A0ABX2LNQ1</accession>
<dbReference type="PROSITE" id="PS51186">
    <property type="entry name" value="GNAT"/>
    <property type="match status" value="1"/>
</dbReference>
<dbReference type="EMBL" id="JABVEG010000008">
    <property type="protein sequence ID" value="NUI83241.1"/>
    <property type="molecule type" value="Genomic_DNA"/>
</dbReference>
<protein>
    <submittedName>
        <fullName evidence="2">GNAT family N-acetyltransferase</fullName>
    </submittedName>
</protein>
<dbReference type="RefSeq" id="WP_053031040.1">
    <property type="nucleotide sequence ID" value="NZ_CUEE01000011.1"/>
</dbReference>
<feature type="domain" description="N-acetyltransferase" evidence="1">
    <location>
        <begin position="2"/>
        <end position="166"/>
    </location>
</feature>
<dbReference type="Proteomes" id="UP000610527">
    <property type="component" value="Unassembled WGS sequence"/>
</dbReference>
<keyword evidence="3" id="KW-1185">Reference proteome</keyword>
<dbReference type="PANTHER" id="PTHR39173">
    <property type="entry name" value="ACETYLTRANSFERASE"/>
    <property type="match status" value="1"/>
</dbReference>
<proteinExistence type="predicted"/>
<dbReference type="Gene3D" id="3.40.630.30">
    <property type="match status" value="1"/>
</dbReference>
<sequence length="168" mass="19167">MLNLRQLSYSDKVALMKYLQEWYVHDEPIVPSNTDLSKYESFEHMVDHLNNIEVDDDWVPTTTLFCFENGAIVGAVDIRHHLNRRLVNIGGHVGYGVCQSRRGHGIASFMLQEAKLLLKELGVNKVLMTTNPKNTASQKVIKKHGGYEIEPYVKKNGNLVSRFEIPNE</sequence>
<dbReference type="InterPro" id="IPR016181">
    <property type="entry name" value="Acyl_CoA_acyltransferase"/>
</dbReference>
<comment type="caution">
    <text evidence="2">The sequence shown here is derived from an EMBL/GenBank/DDBJ whole genome shotgun (WGS) entry which is preliminary data.</text>
</comment>
<evidence type="ECO:0000313" key="3">
    <source>
        <dbReference type="Proteomes" id="UP000610527"/>
    </source>
</evidence>
<gene>
    <name evidence="2" type="ORF">HUN84_11000</name>
</gene>
<name>A0ABX2LNQ1_9STAP</name>
<evidence type="ECO:0000313" key="2">
    <source>
        <dbReference type="EMBL" id="NUI83241.1"/>
    </source>
</evidence>
<dbReference type="Pfam" id="PF13302">
    <property type="entry name" value="Acetyltransf_3"/>
    <property type="match status" value="1"/>
</dbReference>
<reference evidence="2 3" key="1">
    <citation type="submission" date="2020-06" db="EMBL/GenBank/DDBJ databases">
        <title>Staphylococcus borealis sp. nov. -A novel member of the Staphylococcaceae family isolated from skin and blood in humans.</title>
        <authorList>
            <person name="Pain M."/>
            <person name="Wolden R."/>
            <person name="Jaen-Luchoro D."/>
            <person name="Salva-Serra F."/>
            <person name="Iglesias B.P."/>
            <person name="Karlsson R."/>
            <person name="Klingenberg C."/>
            <person name="Cavanagh J.P."/>
        </authorList>
    </citation>
    <scope>NUCLEOTIDE SEQUENCE [LARGE SCALE GENOMIC DNA]</scope>
    <source>
        <strain evidence="2 3">58-22</strain>
    </source>
</reference>
<dbReference type="GeneID" id="74187163"/>
<dbReference type="CDD" id="cd04301">
    <property type="entry name" value="NAT_SF"/>
    <property type="match status" value="1"/>
</dbReference>
<dbReference type="SUPFAM" id="SSF55729">
    <property type="entry name" value="Acyl-CoA N-acyltransferases (Nat)"/>
    <property type="match status" value="1"/>
</dbReference>
<evidence type="ECO:0000259" key="1">
    <source>
        <dbReference type="PROSITE" id="PS51186"/>
    </source>
</evidence>
<organism evidence="2 3">
    <name type="scientific">Staphylococcus borealis</name>
    <dbReference type="NCBI Taxonomy" id="2742203"/>
    <lineage>
        <taxon>Bacteria</taxon>
        <taxon>Bacillati</taxon>
        <taxon>Bacillota</taxon>
        <taxon>Bacilli</taxon>
        <taxon>Bacillales</taxon>
        <taxon>Staphylococcaceae</taxon>
        <taxon>Staphylococcus</taxon>
    </lineage>
</organism>